<evidence type="ECO:0000256" key="8">
    <source>
        <dbReference type="PIRNR" id="PIRNR003107"/>
    </source>
</evidence>
<evidence type="ECO:0000256" key="3">
    <source>
        <dbReference type="ARBA" id="ARBA00011738"/>
    </source>
</evidence>
<dbReference type="Pfam" id="PF01895">
    <property type="entry name" value="PhoU"/>
    <property type="match status" value="2"/>
</dbReference>
<comment type="function">
    <text evidence="7 8">Plays a role in the regulation of phosphate uptake.</text>
</comment>
<dbReference type="FunFam" id="1.20.58.220:FF:000004">
    <property type="entry name" value="Phosphate-specific transport system accessory protein PhoU"/>
    <property type="match status" value="1"/>
</dbReference>
<gene>
    <name evidence="10" type="ORF">SAMN05444370_101108</name>
</gene>
<evidence type="ECO:0000313" key="11">
    <source>
        <dbReference type="Proteomes" id="UP000198703"/>
    </source>
</evidence>
<feature type="domain" description="PhoU" evidence="9">
    <location>
        <begin position="15"/>
        <end position="102"/>
    </location>
</feature>
<dbReference type="GO" id="GO:0045936">
    <property type="term" value="P:negative regulation of phosphate metabolic process"/>
    <property type="evidence" value="ECO:0007669"/>
    <property type="project" value="InterPro"/>
</dbReference>
<evidence type="ECO:0000256" key="2">
    <source>
        <dbReference type="ARBA" id="ARBA00008107"/>
    </source>
</evidence>
<evidence type="ECO:0000313" key="10">
    <source>
        <dbReference type="EMBL" id="SDZ74285.1"/>
    </source>
</evidence>
<dbReference type="Proteomes" id="UP000198703">
    <property type="component" value="Unassembled WGS sequence"/>
</dbReference>
<evidence type="ECO:0000256" key="1">
    <source>
        <dbReference type="ARBA" id="ARBA00004496"/>
    </source>
</evidence>
<dbReference type="GO" id="GO:0030643">
    <property type="term" value="P:intracellular phosphate ion homeostasis"/>
    <property type="evidence" value="ECO:0007669"/>
    <property type="project" value="InterPro"/>
</dbReference>
<sequence>MSAFDNDLQQLSSKISEMGGLAEELLAHALEAVQRRDHDLAAEVVARDKALDRMEAELEQRAIRTLALRQPMAADLRETIAALKVASTLERIGDLAKNIARRSQYLTRNQPVRLAAPVVRMGRQTLTQLTEVLDAYTARDTALAVAVWNRDVEIDEIYNSLFRELITYMMEDPRTISTCSQLMFVAKNLERIGDHTTFIAEMAYYMVEGEPLGDDRPKGEPLDAMLDFDV</sequence>
<comment type="subcellular location">
    <subcellularLocation>
        <location evidence="1 8">Cytoplasm</location>
    </subcellularLocation>
</comment>
<dbReference type="PIRSF" id="PIRSF003107">
    <property type="entry name" value="PhoU"/>
    <property type="match status" value="1"/>
</dbReference>
<evidence type="ECO:0000256" key="7">
    <source>
        <dbReference type="ARBA" id="ARBA00056181"/>
    </source>
</evidence>
<keyword evidence="5 8" id="KW-0963">Cytoplasm</keyword>
<evidence type="ECO:0000256" key="5">
    <source>
        <dbReference type="ARBA" id="ARBA00022490"/>
    </source>
</evidence>
<dbReference type="AlphaFoldDB" id="A0A1H3VHN6"/>
<dbReference type="Gene3D" id="1.20.58.220">
    <property type="entry name" value="Phosphate transport system protein phou homolog 2, domain 2"/>
    <property type="match status" value="1"/>
</dbReference>
<comment type="subunit">
    <text evidence="3 8">Homodimer.</text>
</comment>
<protein>
    <recommendedName>
        <fullName evidence="8">Phosphate-specific transport system accessory protein PhoU</fullName>
    </recommendedName>
</protein>
<evidence type="ECO:0000256" key="4">
    <source>
        <dbReference type="ARBA" id="ARBA00022448"/>
    </source>
</evidence>
<dbReference type="SUPFAM" id="SSF109755">
    <property type="entry name" value="PhoU-like"/>
    <property type="match status" value="1"/>
</dbReference>
<dbReference type="PANTHER" id="PTHR42930:SF3">
    <property type="entry name" value="PHOSPHATE-SPECIFIC TRANSPORT SYSTEM ACCESSORY PROTEIN PHOU"/>
    <property type="match status" value="1"/>
</dbReference>
<dbReference type="EMBL" id="FNQM01000001">
    <property type="protein sequence ID" value="SDZ74285.1"/>
    <property type="molecule type" value="Genomic_DNA"/>
</dbReference>
<dbReference type="InterPro" id="IPR038078">
    <property type="entry name" value="PhoU-like_sf"/>
</dbReference>
<keyword evidence="6 8" id="KW-0592">Phosphate transport</keyword>
<name>A0A1H3VHN6_9RHOB</name>
<dbReference type="GO" id="GO:0006817">
    <property type="term" value="P:phosphate ion transport"/>
    <property type="evidence" value="ECO:0007669"/>
    <property type="project" value="UniProtKB-KW"/>
</dbReference>
<accession>A0A1H3VHN6</accession>
<dbReference type="GO" id="GO:0005737">
    <property type="term" value="C:cytoplasm"/>
    <property type="evidence" value="ECO:0007669"/>
    <property type="project" value="UniProtKB-SubCell"/>
</dbReference>
<keyword evidence="11" id="KW-1185">Reference proteome</keyword>
<dbReference type="InterPro" id="IPR026022">
    <property type="entry name" value="PhoU_dom"/>
</dbReference>
<dbReference type="NCBIfam" id="TIGR02135">
    <property type="entry name" value="phoU_full"/>
    <property type="match status" value="1"/>
</dbReference>
<evidence type="ECO:0000259" key="9">
    <source>
        <dbReference type="Pfam" id="PF01895"/>
    </source>
</evidence>
<evidence type="ECO:0000256" key="6">
    <source>
        <dbReference type="ARBA" id="ARBA00022592"/>
    </source>
</evidence>
<keyword evidence="4 8" id="KW-0813">Transport</keyword>
<dbReference type="PANTHER" id="PTHR42930">
    <property type="entry name" value="PHOSPHATE-SPECIFIC TRANSPORT SYSTEM ACCESSORY PROTEIN PHOU"/>
    <property type="match status" value="1"/>
</dbReference>
<comment type="similarity">
    <text evidence="2 8">Belongs to the PhoU family.</text>
</comment>
<proteinExistence type="inferred from homology"/>
<feature type="domain" description="PhoU" evidence="9">
    <location>
        <begin position="119"/>
        <end position="202"/>
    </location>
</feature>
<dbReference type="RefSeq" id="WP_217632063.1">
    <property type="nucleotide sequence ID" value="NZ_FNQM01000001.1"/>
</dbReference>
<dbReference type="InterPro" id="IPR028366">
    <property type="entry name" value="PhoU"/>
</dbReference>
<organism evidence="10 11">
    <name type="scientific">Rubrimonas cliftonensis</name>
    <dbReference type="NCBI Taxonomy" id="89524"/>
    <lineage>
        <taxon>Bacteria</taxon>
        <taxon>Pseudomonadati</taxon>
        <taxon>Pseudomonadota</taxon>
        <taxon>Alphaproteobacteria</taxon>
        <taxon>Rhodobacterales</taxon>
        <taxon>Paracoccaceae</taxon>
        <taxon>Rubrimonas</taxon>
    </lineage>
</organism>
<reference evidence="10 11" key="1">
    <citation type="submission" date="2016-10" db="EMBL/GenBank/DDBJ databases">
        <authorList>
            <person name="de Groot N.N."/>
        </authorList>
    </citation>
    <scope>NUCLEOTIDE SEQUENCE [LARGE SCALE GENOMIC DNA]</scope>
    <source>
        <strain evidence="10 11">DSM 15345</strain>
    </source>
</reference>
<dbReference type="STRING" id="89524.SAMN05444370_101108"/>